<dbReference type="PRINTS" id="PR00412">
    <property type="entry name" value="EPOXHYDRLASE"/>
</dbReference>
<comment type="caution">
    <text evidence="4">The sequence shown here is derived from an EMBL/GenBank/DDBJ whole genome shotgun (WGS) entry which is preliminary data.</text>
</comment>
<organism evidence="4 5">
    <name type="scientific">Pseudoxanthomonas composti</name>
    <dbReference type="NCBI Taxonomy" id="2137479"/>
    <lineage>
        <taxon>Bacteria</taxon>
        <taxon>Pseudomonadati</taxon>
        <taxon>Pseudomonadota</taxon>
        <taxon>Gammaproteobacteria</taxon>
        <taxon>Lysobacterales</taxon>
        <taxon>Lysobacteraceae</taxon>
        <taxon>Pseudoxanthomonas</taxon>
    </lineage>
</organism>
<dbReference type="SUPFAM" id="SSF53474">
    <property type="entry name" value="alpha/beta-Hydrolases"/>
    <property type="match status" value="1"/>
</dbReference>
<dbReference type="PRINTS" id="PR00111">
    <property type="entry name" value="ABHYDROLASE"/>
</dbReference>
<name>A0A4Q1JVT5_9GAMM</name>
<dbReference type="PANTHER" id="PTHR43798">
    <property type="entry name" value="MONOACYLGLYCEROL LIPASE"/>
    <property type="match status" value="1"/>
</dbReference>
<keyword evidence="5" id="KW-1185">Reference proteome</keyword>
<dbReference type="EMBL" id="SAWZ01000003">
    <property type="protein sequence ID" value="RXR06388.1"/>
    <property type="molecule type" value="Genomic_DNA"/>
</dbReference>
<dbReference type="InterPro" id="IPR000639">
    <property type="entry name" value="Epox_hydrolase-like"/>
</dbReference>
<sequence length="294" mass="31358">MGVSAAGLSLQEVAIPAAVGPIAALRGGTPGGLPVIALHGWLDNAASFVPLAAHLPAEWDFIAIDLPGHGRSPHLGAGAEYTLGTALNAILDVADAQGWTRFHLLGHSMGAGIASLLAAACPQRVRALVAIEALGALGEAVENTAERLRDGLAATRELPNRRLRHFADLAAPVRARMQANALSQANARLLVERGVRALDDGYVWSTDQRLTLPTLVRQTQDQAEALLAAIECPAQVIFAEPAQPYFPHQMRQRRVARLRDGRLALLPGMHHLHMEDPQPVARIVREFLAPFAVA</sequence>
<evidence type="ECO:0000256" key="2">
    <source>
        <dbReference type="ARBA" id="ARBA00022801"/>
    </source>
</evidence>
<accession>A0A4Q1JVT5</accession>
<reference evidence="4 5" key="1">
    <citation type="submission" date="2019-01" db="EMBL/GenBank/DDBJ databases">
        <title>Pseudoxanthomonas composti sp. nov., isolated from compost.</title>
        <authorList>
            <person name="Yang G."/>
        </authorList>
    </citation>
    <scope>NUCLEOTIDE SEQUENCE [LARGE SCALE GENOMIC DNA]</scope>
    <source>
        <strain evidence="4 5">GSS15</strain>
    </source>
</reference>
<keyword evidence="2 4" id="KW-0378">Hydrolase</keyword>
<dbReference type="GO" id="GO:0016787">
    <property type="term" value="F:hydrolase activity"/>
    <property type="evidence" value="ECO:0007669"/>
    <property type="project" value="UniProtKB-KW"/>
</dbReference>
<dbReference type="Pfam" id="PF00561">
    <property type="entry name" value="Abhydrolase_1"/>
    <property type="match status" value="1"/>
</dbReference>
<dbReference type="InterPro" id="IPR050266">
    <property type="entry name" value="AB_hydrolase_sf"/>
</dbReference>
<dbReference type="InterPro" id="IPR000073">
    <property type="entry name" value="AB_hydrolase_1"/>
</dbReference>
<dbReference type="OrthoDB" id="149912at2"/>
<dbReference type="Proteomes" id="UP000289784">
    <property type="component" value="Unassembled WGS sequence"/>
</dbReference>
<evidence type="ECO:0000259" key="3">
    <source>
        <dbReference type="Pfam" id="PF00561"/>
    </source>
</evidence>
<dbReference type="GO" id="GO:0016020">
    <property type="term" value="C:membrane"/>
    <property type="evidence" value="ECO:0007669"/>
    <property type="project" value="TreeGrafter"/>
</dbReference>
<evidence type="ECO:0000313" key="4">
    <source>
        <dbReference type="EMBL" id="RXR06388.1"/>
    </source>
</evidence>
<dbReference type="PANTHER" id="PTHR43798:SF14">
    <property type="entry name" value="SERINE HYDROLASE-LIKE PROTEIN DDB_G0286239"/>
    <property type="match status" value="1"/>
</dbReference>
<evidence type="ECO:0000256" key="1">
    <source>
        <dbReference type="ARBA" id="ARBA00008645"/>
    </source>
</evidence>
<dbReference type="InterPro" id="IPR029058">
    <property type="entry name" value="AB_hydrolase_fold"/>
</dbReference>
<dbReference type="AlphaFoldDB" id="A0A4Q1JVT5"/>
<dbReference type="Gene3D" id="3.40.50.1820">
    <property type="entry name" value="alpha/beta hydrolase"/>
    <property type="match status" value="1"/>
</dbReference>
<comment type="similarity">
    <text evidence="1">Belongs to the AB hydrolase superfamily.</text>
</comment>
<gene>
    <name evidence="4" type="ORF">EPA99_06985</name>
</gene>
<feature type="domain" description="AB hydrolase-1" evidence="3">
    <location>
        <begin position="34"/>
        <end position="197"/>
    </location>
</feature>
<evidence type="ECO:0000313" key="5">
    <source>
        <dbReference type="Proteomes" id="UP000289784"/>
    </source>
</evidence>
<protein>
    <submittedName>
        <fullName evidence="4">Alpha/beta fold hydrolase</fullName>
    </submittedName>
</protein>
<proteinExistence type="inferred from homology"/>